<name>A0A2H6C8S0_TETHA</name>
<dbReference type="RefSeq" id="WP_014123906.1">
    <property type="nucleotide sequence ID" value="NZ_BDDZ01000054.1"/>
</dbReference>
<sequence length="235" mass="25805">MEWIKLIGILIILVGFLFKFDTIAVVVIAAFATAMVSGIPVMDFLEAFGKAFVDNRLVTIFLLTLPMIGLSERFGLRQQAVILIRKIKGMTPGKFLTLYTAIREIAGLLGIRISGHPQFVRPIVNPMTQAAAKTKYGDISEKDYEELKARAAANENYANFYGQNTFVAASGVLLITGTLRDLNYDVSEAGIVQYSLIIAVIALVLAAISNMLFDRKLAKKYGLTKEGETTDDTDN</sequence>
<evidence type="ECO:0000313" key="1">
    <source>
        <dbReference type="EMBL" id="GBD68279.1"/>
    </source>
</evidence>
<reference evidence="1 2" key="1">
    <citation type="submission" date="2016-05" db="EMBL/GenBank/DDBJ databases">
        <title>Whole genome sequencing of Tetragenococcus halophilus subsp. halophilus NISL 7118.</title>
        <authorList>
            <person name="Shiwa Y."/>
            <person name="Nishimura I."/>
            <person name="Yoshikawa H."/>
            <person name="Koyama Y."/>
            <person name="Oguma T."/>
        </authorList>
    </citation>
    <scope>NUCLEOTIDE SEQUENCE [LARGE SCALE GENOMIC DNA]</scope>
    <source>
        <strain evidence="1 2">NISL 7118</strain>
    </source>
</reference>
<keyword evidence="2" id="KW-1185">Reference proteome</keyword>
<organism evidence="1 2">
    <name type="scientific">Tetragenococcus halophilus subsp. halophilus</name>
    <dbReference type="NCBI Taxonomy" id="1513897"/>
    <lineage>
        <taxon>Bacteria</taxon>
        <taxon>Bacillati</taxon>
        <taxon>Bacillota</taxon>
        <taxon>Bacilli</taxon>
        <taxon>Lactobacillales</taxon>
        <taxon>Enterococcaceae</taxon>
        <taxon>Tetragenococcus</taxon>
    </lineage>
</organism>
<dbReference type="InterPro" id="IPR010374">
    <property type="entry name" value="DUF969"/>
</dbReference>
<accession>A0A2H6C8S0</accession>
<dbReference type="Pfam" id="PF06149">
    <property type="entry name" value="DUF969"/>
    <property type="match status" value="1"/>
</dbReference>
<gene>
    <name evidence="1" type="ORF">TEHN7118_1085</name>
</gene>
<proteinExistence type="predicted"/>
<comment type="caution">
    <text evidence="1">The sequence shown here is derived from an EMBL/GenBank/DDBJ whole genome shotgun (WGS) entry which is preliminary data.</text>
</comment>
<dbReference type="Proteomes" id="UP000236214">
    <property type="component" value="Unassembled WGS sequence"/>
</dbReference>
<dbReference type="EMBL" id="BDEC01000039">
    <property type="protein sequence ID" value="GBD68279.1"/>
    <property type="molecule type" value="Genomic_DNA"/>
</dbReference>
<evidence type="ECO:0000313" key="2">
    <source>
        <dbReference type="Proteomes" id="UP000236214"/>
    </source>
</evidence>
<dbReference type="AlphaFoldDB" id="A0A2H6C8S0"/>
<protein>
    <submittedName>
        <fullName evidence="1">Uncharacterized protein</fullName>
    </submittedName>
</protein>